<accession>A0A931N5M6</accession>
<dbReference type="SUPFAM" id="SSF53300">
    <property type="entry name" value="vWA-like"/>
    <property type="match status" value="1"/>
</dbReference>
<dbReference type="PROSITE" id="PS50234">
    <property type="entry name" value="VWFA"/>
    <property type="match status" value="1"/>
</dbReference>
<reference evidence="3" key="1">
    <citation type="submission" date="2020-11" db="EMBL/GenBank/DDBJ databases">
        <title>Nocardia NEAU-351.nov., a novel actinomycete isolated from the cow dung.</title>
        <authorList>
            <person name="Zhang X."/>
        </authorList>
    </citation>
    <scope>NUCLEOTIDE SEQUENCE</scope>
    <source>
        <strain evidence="3">NEAU-351</strain>
    </source>
</reference>
<dbReference type="AlphaFoldDB" id="A0A931N5M6"/>
<feature type="compositionally biased region" description="Low complexity" evidence="1">
    <location>
        <begin position="1"/>
        <end position="14"/>
    </location>
</feature>
<evidence type="ECO:0000313" key="3">
    <source>
        <dbReference type="EMBL" id="MBH0780019.1"/>
    </source>
</evidence>
<dbReference type="Pfam" id="PF10138">
    <property type="entry name" value="vWA-TerF-like"/>
    <property type="match status" value="1"/>
</dbReference>
<feature type="compositionally biased region" description="Pro residues" evidence="1">
    <location>
        <begin position="15"/>
        <end position="26"/>
    </location>
</feature>
<name>A0A931N5M6_9NOCA</name>
<protein>
    <submittedName>
        <fullName evidence="3">VWA domain-containing protein</fullName>
    </submittedName>
</protein>
<feature type="region of interest" description="Disordered" evidence="1">
    <location>
        <begin position="1"/>
        <end position="119"/>
    </location>
</feature>
<evidence type="ECO:0000313" key="4">
    <source>
        <dbReference type="Proteomes" id="UP000655751"/>
    </source>
</evidence>
<evidence type="ECO:0000256" key="1">
    <source>
        <dbReference type="SAM" id="MobiDB-lite"/>
    </source>
</evidence>
<organism evidence="3 4">
    <name type="scientific">Nocardia bovistercoris</name>
    <dbReference type="NCBI Taxonomy" id="2785916"/>
    <lineage>
        <taxon>Bacteria</taxon>
        <taxon>Bacillati</taxon>
        <taxon>Actinomycetota</taxon>
        <taxon>Actinomycetes</taxon>
        <taxon>Mycobacteriales</taxon>
        <taxon>Nocardiaceae</taxon>
        <taxon>Nocardia</taxon>
    </lineage>
</organism>
<gene>
    <name evidence="3" type="ORF">IT779_27480</name>
</gene>
<dbReference type="Proteomes" id="UP000655751">
    <property type="component" value="Unassembled WGS sequence"/>
</dbReference>
<comment type="caution">
    <text evidence="3">The sequence shown here is derived from an EMBL/GenBank/DDBJ whole genome shotgun (WGS) entry which is preliminary data.</text>
</comment>
<sequence length="356" mass="37775">MPGAPAPAGWASAPPNQPAPPAPGHPTPTTGTPGGYGNQPPDGYAPPPGGGTPWFGSPQQAPPGAGGFGSPQQGAPVPGAPTGFDSSRGAPGTSAPAGFGYPPPGAPPGYHNPSPIRTAPGEERLSLEKRQQLDLRKQAVAKVLLTKGAQGARARIVLVIDKTGSMTSLYRKGVLKRVVQRMIPVAIQLDDDGRLEPYLYANKFAALPPVTVDRADEWCDTFLHLSGKRGGIDYGRIGAVNNEIPIMREIMDTLDPAADPTLVLFFTDGGFHEKRKITALMREASTLPIFWQFIGLGRADYGILRALDTMDGRVVDNAGFFAVDDIDRTTDDNLYQRLLGEFPDWLIAARAAGILR</sequence>
<proteinExistence type="predicted"/>
<dbReference type="InterPro" id="IPR002035">
    <property type="entry name" value="VWF_A"/>
</dbReference>
<evidence type="ECO:0000259" key="2">
    <source>
        <dbReference type="PROSITE" id="PS50234"/>
    </source>
</evidence>
<feature type="domain" description="VWFA" evidence="2">
    <location>
        <begin position="155"/>
        <end position="338"/>
    </location>
</feature>
<dbReference type="EMBL" id="JADMLG010000013">
    <property type="protein sequence ID" value="MBH0780019.1"/>
    <property type="molecule type" value="Genomic_DNA"/>
</dbReference>
<dbReference type="InterPro" id="IPR019303">
    <property type="entry name" value="vWA_TerF_C"/>
</dbReference>
<dbReference type="InterPro" id="IPR036465">
    <property type="entry name" value="vWFA_dom_sf"/>
</dbReference>
<keyword evidence="4" id="KW-1185">Reference proteome</keyword>